<dbReference type="KEGG" id="rhy:RD110_12635"/>
<evidence type="ECO:0000256" key="1">
    <source>
        <dbReference type="SAM" id="MobiDB-lite"/>
    </source>
</evidence>
<proteinExistence type="predicted"/>
<dbReference type="RefSeq" id="WP_076199810.1">
    <property type="nucleotide sequence ID" value="NZ_CP019236.1"/>
</dbReference>
<organism evidence="3 4">
    <name type="scientific">Rhodoferax koreensis</name>
    <dbReference type="NCBI Taxonomy" id="1842727"/>
    <lineage>
        <taxon>Bacteria</taxon>
        <taxon>Pseudomonadati</taxon>
        <taxon>Pseudomonadota</taxon>
        <taxon>Betaproteobacteria</taxon>
        <taxon>Burkholderiales</taxon>
        <taxon>Comamonadaceae</taxon>
        <taxon>Rhodoferax</taxon>
    </lineage>
</organism>
<feature type="region of interest" description="Disordered" evidence="1">
    <location>
        <begin position="1"/>
        <end position="25"/>
    </location>
</feature>
<gene>
    <name evidence="3" type="ORF">RD110_12635</name>
</gene>
<protein>
    <submittedName>
        <fullName evidence="3">Uncharacterized protein</fullName>
    </submittedName>
</protein>
<dbReference type="STRING" id="1842727.RD110_12635"/>
<keyword evidence="4" id="KW-1185">Reference proteome</keyword>
<dbReference type="AlphaFoldDB" id="A0A1P8JW76"/>
<evidence type="ECO:0000313" key="4">
    <source>
        <dbReference type="Proteomes" id="UP000186609"/>
    </source>
</evidence>
<keyword evidence="2" id="KW-0472">Membrane</keyword>
<keyword evidence="2" id="KW-1133">Transmembrane helix</keyword>
<keyword evidence="2" id="KW-0812">Transmembrane</keyword>
<feature type="transmembrane region" description="Helical" evidence="2">
    <location>
        <begin position="34"/>
        <end position="52"/>
    </location>
</feature>
<sequence>MNFQPLDPFERFGQPAEPLSSAATEPDPFFDRAGLAWIAACVAIAVAAGHWIPLLSEPGAWAGVAQAANPAGAASAATAAMKALPLPQTLKLAGEETRPAKPVGKLQLGMF</sequence>
<dbReference type="Proteomes" id="UP000186609">
    <property type="component" value="Chromosome"/>
</dbReference>
<evidence type="ECO:0000313" key="3">
    <source>
        <dbReference type="EMBL" id="APW37931.1"/>
    </source>
</evidence>
<dbReference type="EMBL" id="CP019236">
    <property type="protein sequence ID" value="APW37931.1"/>
    <property type="molecule type" value="Genomic_DNA"/>
</dbReference>
<name>A0A1P8JW76_9BURK</name>
<reference evidence="3 4" key="1">
    <citation type="submission" date="2017-01" db="EMBL/GenBank/DDBJ databases">
        <authorList>
            <person name="Mah S.A."/>
            <person name="Swanson W.J."/>
            <person name="Moy G.W."/>
            <person name="Vacquier V.D."/>
        </authorList>
    </citation>
    <scope>NUCLEOTIDE SEQUENCE [LARGE SCALE GENOMIC DNA]</scope>
    <source>
        <strain evidence="3 4">DCY110</strain>
    </source>
</reference>
<evidence type="ECO:0000256" key="2">
    <source>
        <dbReference type="SAM" id="Phobius"/>
    </source>
</evidence>
<accession>A0A1P8JW76</accession>